<evidence type="ECO:0000256" key="8">
    <source>
        <dbReference type="ARBA" id="ARBA00023140"/>
    </source>
</evidence>
<feature type="domain" description="Calponin-homology (CH)" evidence="13">
    <location>
        <begin position="35"/>
        <end position="139"/>
    </location>
</feature>
<accession>X6MPP8</accession>
<dbReference type="AlphaFoldDB" id="X6MPP8"/>
<keyword evidence="15" id="KW-1185">Reference proteome</keyword>
<dbReference type="InterPro" id="IPR036322">
    <property type="entry name" value="WD40_repeat_dom_sf"/>
</dbReference>
<dbReference type="Proteomes" id="UP000023152">
    <property type="component" value="Unassembled WGS sequence"/>
</dbReference>
<dbReference type="EMBL" id="ASPP01019494">
    <property type="protein sequence ID" value="ETO15070.1"/>
    <property type="molecule type" value="Genomic_DNA"/>
</dbReference>
<feature type="repeat" description="WD" evidence="11">
    <location>
        <begin position="501"/>
        <end position="527"/>
    </location>
</feature>
<dbReference type="PROSITE" id="PS50082">
    <property type="entry name" value="WD_REPEATS_2"/>
    <property type="match status" value="5"/>
</dbReference>
<evidence type="ECO:0000259" key="13">
    <source>
        <dbReference type="PROSITE" id="PS50021"/>
    </source>
</evidence>
<dbReference type="Gene3D" id="2.130.10.10">
    <property type="entry name" value="YVTN repeat-like/Quinoprotein amine dehydrogenase"/>
    <property type="match status" value="2"/>
</dbReference>
<dbReference type="Gene3D" id="1.10.418.10">
    <property type="entry name" value="Calponin-like domain"/>
    <property type="match status" value="1"/>
</dbReference>
<dbReference type="PROSITE" id="PS00678">
    <property type="entry name" value="WD_REPEATS_1"/>
    <property type="match status" value="5"/>
</dbReference>
<keyword evidence="6" id="KW-0677">Repeat</keyword>
<evidence type="ECO:0000256" key="3">
    <source>
        <dbReference type="ARBA" id="ARBA00022448"/>
    </source>
</evidence>
<evidence type="ECO:0000313" key="14">
    <source>
        <dbReference type="EMBL" id="ETO15070.1"/>
    </source>
</evidence>
<evidence type="ECO:0000256" key="1">
    <source>
        <dbReference type="ARBA" id="ARBA00004253"/>
    </source>
</evidence>
<feature type="repeat" description="WD" evidence="11">
    <location>
        <begin position="333"/>
        <end position="376"/>
    </location>
</feature>
<organism evidence="14 15">
    <name type="scientific">Reticulomyxa filosa</name>
    <dbReference type="NCBI Taxonomy" id="46433"/>
    <lineage>
        <taxon>Eukaryota</taxon>
        <taxon>Sar</taxon>
        <taxon>Rhizaria</taxon>
        <taxon>Retaria</taxon>
        <taxon>Foraminifera</taxon>
        <taxon>Monothalamids</taxon>
        <taxon>Reticulomyxidae</taxon>
        <taxon>Reticulomyxa</taxon>
    </lineage>
</organism>
<dbReference type="SUPFAM" id="SSF47576">
    <property type="entry name" value="Calponin-homology domain, CH-domain"/>
    <property type="match status" value="1"/>
</dbReference>
<dbReference type="GO" id="GO:0005829">
    <property type="term" value="C:cytosol"/>
    <property type="evidence" value="ECO:0007669"/>
    <property type="project" value="UniProtKB-SubCell"/>
</dbReference>
<evidence type="ECO:0000256" key="11">
    <source>
        <dbReference type="PROSITE-ProRule" id="PRU00221"/>
    </source>
</evidence>
<dbReference type="GO" id="GO:0005782">
    <property type="term" value="C:peroxisomal matrix"/>
    <property type="evidence" value="ECO:0007669"/>
    <property type="project" value="UniProtKB-SubCell"/>
</dbReference>
<dbReference type="PRINTS" id="PR00320">
    <property type="entry name" value="GPROTEINBRPT"/>
</dbReference>
<dbReference type="InterPro" id="IPR020472">
    <property type="entry name" value="WD40_PAC1"/>
</dbReference>
<evidence type="ECO:0000256" key="2">
    <source>
        <dbReference type="ARBA" id="ARBA00004514"/>
    </source>
</evidence>
<protein>
    <recommendedName>
        <fullName evidence="10">Peroxin-7</fullName>
    </recommendedName>
</protein>
<dbReference type="PROSITE" id="PS50294">
    <property type="entry name" value="WD_REPEATS_REGION"/>
    <property type="match status" value="4"/>
</dbReference>
<dbReference type="InterPro" id="IPR001680">
    <property type="entry name" value="WD40_rpt"/>
</dbReference>
<dbReference type="InterPro" id="IPR044536">
    <property type="entry name" value="PEX7"/>
</dbReference>
<dbReference type="Pfam" id="PF00400">
    <property type="entry name" value="WD40"/>
    <property type="match status" value="6"/>
</dbReference>
<keyword evidence="4" id="KW-0963">Cytoplasm</keyword>
<comment type="subcellular location">
    <subcellularLocation>
        <location evidence="2">Cytoplasm</location>
        <location evidence="2">Cytosol</location>
    </subcellularLocation>
    <subcellularLocation>
        <location evidence="1">Peroxisome matrix</location>
    </subcellularLocation>
</comment>
<reference evidence="14 15" key="1">
    <citation type="journal article" date="2013" name="Curr. Biol.">
        <title>The Genome of the Foraminiferan Reticulomyxa filosa.</title>
        <authorList>
            <person name="Glockner G."/>
            <person name="Hulsmann N."/>
            <person name="Schleicher M."/>
            <person name="Noegel A.A."/>
            <person name="Eichinger L."/>
            <person name="Gallinger C."/>
            <person name="Pawlowski J."/>
            <person name="Sierra R."/>
            <person name="Euteneuer U."/>
            <person name="Pillet L."/>
            <person name="Moustafa A."/>
            <person name="Platzer M."/>
            <person name="Groth M."/>
            <person name="Szafranski K."/>
            <person name="Schliwa M."/>
        </authorList>
    </citation>
    <scope>NUCLEOTIDE SEQUENCE [LARGE SCALE GENOMIC DNA]</scope>
</reference>
<sequence length="658" mass="76759">MHSDIKLCIHLLLKKFCPKKKIINFFLYIHVNIVNSPEERLLHWCNKHLPEKVKISNFTTDFQSGLMLMYLLNAALREEDRLSQNDIENMKSDDLLKHVLGYAEEQLKIPQLLDVCHILENPDKQTMMTYISLIRTAMDNREQKPTKMKDVYHSLEDHLRNKISFLEKEKNWAKEKNDLQNEIVSLKQRLKCEEGDDKCDNKYDNKCDNKCDDKCDDKCEEIDEFEEVDEFEFDAYNEDDDGDDDEDILRKIEICAIENRYVPESFRYKHDMPGIKIFIGSEEERISFIIGYWIRTLQITFGWINEFDKIVIRYYTTSLFNIFCVSSKLLNTLTGHTEELQSIDYKKFNDRQLICSGSCDKTVRVWDVDNNKQIQLFDKCPTSVNCVKFSSYHYNNNNNNVICISSNDRNIRFWDFEHNNQLKILYGHKYRVNSIEFSSFNGGRYLCSGSLDNTVGIWDIETYKSLHFFKGHKNAIYCIDISPVHNNNNNNNNNTGIIGGNGYTVCSGSSDKTIRIWDIETTKQLILFKGHDDCILNIKYGSDKLLNTILSGSMDRSVRLWDIRSGKQIQVFNGHTNFISAVEYSPFIINNICGTSNVICSASIDNTIRFWDFRLDNRSLHIIKGCPVSDNGIKCIKFVGLKNTLFYGSFKGLIRMWS</sequence>
<evidence type="ECO:0000256" key="10">
    <source>
        <dbReference type="ARBA" id="ARBA00032565"/>
    </source>
</evidence>
<dbReference type="PROSITE" id="PS50021">
    <property type="entry name" value="CH"/>
    <property type="match status" value="1"/>
</dbReference>
<dbReference type="SMART" id="SM00033">
    <property type="entry name" value="CH"/>
    <property type="match status" value="1"/>
</dbReference>
<dbReference type="GO" id="GO:0005053">
    <property type="term" value="F:peroxisome matrix targeting signal-2 binding"/>
    <property type="evidence" value="ECO:0007669"/>
    <property type="project" value="InterPro"/>
</dbReference>
<keyword evidence="3" id="KW-0813">Transport</keyword>
<feature type="repeat" description="WD" evidence="11">
    <location>
        <begin position="528"/>
        <end position="571"/>
    </location>
</feature>
<evidence type="ECO:0000256" key="5">
    <source>
        <dbReference type="ARBA" id="ARBA00022574"/>
    </source>
</evidence>
<keyword evidence="7" id="KW-0653">Protein transport</keyword>
<evidence type="ECO:0000256" key="9">
    <source>
        <dbReference type="ARBA" id="ARBA00024017"/>
    </source>
</evidence>
<dbReference type="InterPro" id="IPR019775">
    <property type="entry name" value="WD40_repeat_CS"/>
</dbReference>
<dbReference type="InterPro" id="IPR036872">
    <property type="entry name" value="CH_dom_sf"/>
</dbReference>
<evidence type="ECO:0000256" key="7">
    <source>
        <dbReference type="ARBA" id="ARBA00022927"/>
    </source>
</evidence>
<dbReference type="InterPro" id="IPR001715">
    <property type="entry name" value="CH_dom"/>
</dbReference>
<feature type="repeat" description="WD" evidence="11">
    <location>
        <begin position="425"/>
        <end position="468"/>
    </location>
</feature>
<dbReference type="Pfam" id="PF00307">
    <property type="entry name" value="CH"/>
    <property type="match status" value="1"/>
</dbReference>
<comment type="similarity">
    <text evidence="9">Belongs to the WD repeat peroxin-7 family.</text>
</comment>
<dbReference type="SMART" id="SM00320">
    <property type="entry name" value="WD40"/>
    <property type="match status" value="7"/>
</dbReference>
<evidence type="ECO:0000313" key="15">
    <source>
        <dbReference type="Proteomes" id="UP000023152"/>
    </source>
</evidence>
<keyword evidence="8" id="KW-0576">Peroxisome</keyword>
<dbReference type="GO" id="GO:0016558">
    <property type="term" value="P:protein import into peroxisome matrix"/>
    <property type="evidence" value="ECO:0007669"/>
    <property type="project" value="InterPro"/>
</dbReference>
<evidence type="ECO:0000256" key="4">
    <source>
        <dbReference type="ARBA" id="ARBA00022490"/>
    </source>
</evidence>
<comment type="caution">
    <text evidence="14">The sequence shown here is derived from an EMBL/GenBank/DDBJ whole genome shotgun (WGS) entry which is preliminary data.</text>
</comment>
<dbReference type="InterPro" id="IPR015943">
    <property type="entry name" value="WD40/YVTN_repeat-like_dom_sf"/>
</dbReference>
<dbReference type="SUPFAM" id="SSF50978">
    <property type="entry name" value="WD40 repeat-like"/>
    <property type="match status" value="1"/>
</dbReference>
<dbReference type="PANTHER" id="PTHR46027">
    <property type="entry name" value="PEROXISOMAL TARGETING SIGNAL 2 RECEPTOR"/>
    <property type="match status" value="1"/>
</dbReference>
<keyword evidence="12" id="KW-0175">Coiled coil</keyword>
<dbReference type="CDD" id="cd00200">
    <property type="entry name" value="WD40"/>
    <property type="match status" value="1"/>
</dbReference>
<evidence type="ECO:0000256" key="12">
    <source>
        <dbReference type="SAM" id="Coils"/>
    </source>
</evidence>
<proteinExistence type="inferred from homology"/>
<dbReference type="PANTHER" id="PTHR46027:SF1">
    <property type="entry name" value="PEROXISOMAL TARGETING SIGNAL 2 RECEPTOR"/>
    <property type="match status" value="1"/>
</dbReference>
<evidence type="ECO:0000256" key="6">
    <source>
        <dbReference type="ARBA" id="ARBA00022737"/>
    </source>
</evidence>
<keyword evidence="5 11" id="KW-0853">WD repeat</keyword>
<feature type="coiled-coil region" evidence="12">
    <location>
        <begin position="156"/>
        <end position="196"/>
    </location>
</feature>
<gene>
    <name evidence="14" type="ORF">RFI_22294</name>
</gene>
<name>X6MPP8_RETFI</name>
<feature type="repeat" description="WD" evidence="11">
    <location>
        <begin position="572"/>
        <end position="614"/>
    </location>
</feature>